<feature type="transmembrane region" description="Helical" evidence="9">
    <location>
        <begin position="233"/>
        <end position="250"/>
    </location>
</feature>
<dbReference type="InterPro" id="IPR009450">
    <property type="entry name" value="Plno_GlcNAc_GPI2"/>
</dbReference>
<name>A0AAD4DM71_9FUNG</name>
<protein>
    <submittedName>
        <fullName evidence="10">Uncharacterized protein</fullName>
    </submittedName>
</protein>
<gene>
    <name evidence="10" type="ORF">BGZ95_001017</name>
</gene>
<evidence type="ECO:0000256" key="3">
    <source>
        <dbReference type="ARBA" id="ARBA00008321"/>
    </source>
</evidence>
<proteinExistence type="inferred from homology"/>
<feature type="transmembrane region" description="Helical" evidence="9">
    <location>
        <begin position="89"/>
        <end position="109"/>
    </location>
</feature>
<feature type="transmembrane region" description="Helical" evidence="9">
    <location>
        <begin position="439"/>
        <end position="459"/>
    </location>
</feature>
<comment type="similarity">
    <text evidence="3">Belongs to the PIGC family.</text>
</comment>
<evidence type="ECO:0000256" key="5">
    <source>
        <dbReference type="ARBA" id="ARBA00022692"/>
    </source>
</evidence>
<keyword evidence="4" id="KW-0337">GPI-anchor biosynthesis</keyword>
<comment type="subcellular location">
    <subcellularLocation>
        <location evidence="1">Membrane</location>
        <topology evidence="1">Multi-pass membrane protein</topology>
    </subcellularLocation>
</comment>
<dbReference type="GO" id="GO:0006506">
    <property type="term" value="P:GPI anchor biosynthetic process"/>
    <property type="evidence" value="ECO:0007669"/>
    <property type="project" value="UniProtKB-KW"/>
</dbReference>
<feature type="transmembrane region" description="Helical" evidence="9">
    <location>
        <begin position="343"/>
        <end position="366"/>
    </location>
</feature>
<comment type="caution">
    <text evidence="10">The sequence shown here is derived from an EMBL/GenBank/DDBJ whole genome shotgun (WGS) entry which is preliminary data.</text>
</comment>
<evidence type="ECO:0000256" key="8">
    <source>
        <dbReference type="SAM" id="MobiDB-lite"/>
    </source>
</evidence>
<dbReference type="PANTHER" id="PTHR12982:SF0">
    <property type="entry name" value="PHOSPHATIDYLINOSITOL N-ACETYLGLUCOSAMINYLTRANSFERASE SUBUNIT C"/>
    <property type="match status" value="1"/>
</dbReference>
<feature type="compositionally biased region" description="Basic and acidic residues" evidence="8">
    <location>
        <begin position="621"/>
        <end position="630"/>
    </location>
</feature>
<dbReference type="Pfam" id="PF06432">
    <property type="entry name" value="GPI2"/>
    <property type="match status" value="1"/>
</dbReference>
<feature type="region of interest" description="Disordered" evidence="8">
    <location>
        <begin position="562"/>
        <end position="630"/>
    </location>
</feature>
<evidence type="ECO:0000313" key="11">
    <source>
        <dbReference type="Proteomes" id="UP001194580"/>
    </source>
</evidence>
<feature type="transmembrane region" description="Helical" evidence="9">
    <location>
        <begin position="381"/>
        <end position="410"/>
    </location>
</feature>
<evidence type="ECO:0000256" key="4">
    <source>
        <dbReference type="ARBA" id="ARBA00022502"/>
    </source>
</evidence>
<dbReference type="AlphaFoldDB" id="A0AAD4DM71"/>
<evidence type="ECO:0000256" key="1">
    <source>
        <dbReference type="ARBA" id="ARBA00004141"/>
    </source>
</evidence>
<evidence type="ECO:0000256" key="2">
    <source>
        <dbReference type="ARBA" id="ARBA00004687"/>
    </source>
</evidence>
<evidence type="ECO:0000256" key="6">
    <source>
        <dbReference type="ARBA" id="ARBA00022989"/>
    </source>
</evidence>
<keyword evidence="7 9" id="KW-0472">Membrane</keyword>
<dbReference type="PANTHER" id="PTHR12982">
    <property type="entry name" value="PHOSPHATIDYLINOSITOL GLYCAN, CLASS C"/>
    <property type="match status" value="1"/>
</dbReference>
<organism evidence="10 11">
    <name type="scientific">Linnemannia exigua</name>
    <dbReference type="NCBI Taxonomy" id="604196"/>
    <lineage>
        <taxon>Eukaryota</taxon>
        <taxon>Fungi</taxon>
        <taxon>Fungi incertae sedis</taxon>
        <taxon>Mucoromycota</taxon>
        <taxon>Mortierellomycotina</taxon>
        <taxon>Mortierellomycetes</taxon>
        <taxon>Mortierellales</taxon>
        <taxon>Mortierellaceae</taxon>
        <taxon>Linnemannia</taxon>
    </lineage>
</organism>
<dbReference type="InterPro" id="IPR059112">
    <property type="entry name" value="CysZ/EI24"/>
</dbReference>
<feature type="compositionally biased region" description="Low complexity" evidence="8">
    <location>
        <begin position="583"/>
        <end position="599"/>
    </location>
</feature>
<feature type="compositionally biased region" description="Polar residues" evidence="8">
    <location>
        <begin position="606"/>
        <end position="617"/>
    </location>
</feature>
<dbReference type="Proteomes" id="UP001194580">
    <property type="component" value="Unassembled WGS sequence"/>
</dbReference>
<keyword evidence="5 9" id="KW-0812">Transmembrane</keyword>
<reference evidence="10" key="1">
    <citation type="journal article" date="2020" name="Fungal Divers.">
        <title>Resolving the Mortierellaceae phylogeny through synthesis of multi-gene phylogenetics and phylogenomics.</title>
        <authorList>
            <person name="Vandepol N."/>
            <person name="Liber J."/>
            <person name="Desiro A."/>
            <person name="Na H."/>
            <person name="Kennedy M."/>
            <person name="Barry K."/>
            <person name="Grigoriev I.V."/>
            <person name="Miller A.N."/>
            <person name="O'Donnell K."/>
            <person name="Stajich J.E."/>
            <person name="Bonito G."/>
        </authorList>
    </citation>
    <scope>NUCLEOTIDE SEQUENCE</scope>
    <source>
        <strain evidence="10">NRRL 28262</strain>
    </source>
</reference>
<evidence type="ECO:0000256" key="9">
    <source>
        <dbReference type="SAM" id="Phobius"/>
    </source>
</evidence>
<feature type="transmembrane region" description="Helical" evidence="9">
    <location>
        <begin position="286"/>
        <end position="306"/>
    </location>
</feature>
<feature type="transmembrane region" description="Helical" evidence="9">
    <location>
        <begin position="209"/>
        <end position="227"/>
    </location>
</feature>
<feature type="transmembrane region" description="Helical" evidence="9">
    <location>
        <begin position="150"/>
        <end position="168"/>
    </location>
</feature>
<keyword evidence="11" id="KW-1185">Reference proteome</keyword>
<feature type="transmembrane region" description="Helical" evidence="9">
    <location>
        <begin position="180"/>
        <end position="197"/>
    </location>
</feature>
<dbReference type="Pfam" id="PF07264">
    <property type="entry name" value="EI24"/>
    <property type="match status" value="1"/>
</dbReference>
<feature type="transmembrane region" description="Helical" evidence="9">
    <location>
        <begin position="262"/>
        <end position="280"/>
    </location>
</feature>
<feature type="transmembrane region" description="Helical" evidence="9">
    <location>
        <begin position="465"/>
        <end position="486"/>
    </location>
</feature>
<accession>A0AAD4DM71</accession>
<dbReference type="EMBL" id="JAAAIL010000012">
    <property type="protein sequence ID" value="KAG0281658.1"/>
    <property type="molecule type" value="Genomic_DNA"/>
</dbReference>
<keyword evidence="6 9" id="KW-1133">Transmembrane helix</keyword>
<evidence type="ECO:0000256" key="7">
    <source>
        <dbReference type="ARBA" id="ARBA00023136"/>
    </source>
</evidence>
<sequence>MYNYCPRDGRPFREDEQICPLCDFQRTIEQSPSTRPGMPLPPRKPWRKLLYVKQDYPDNYVDDTFLEELQKNANVRHYEYWSVVLESTIISQHISSIVIFVAVFIYLYLGMLTSHALITIGTAGSAIGYGFWDWSNTMLTPDSNFQRRKIFKGAVLFFLTLLGLTPILKTLTEKTSEDTIWALTVILFLANLAFHDYGSGNRRNIKYPGSLSTNAAIFASVVLASRFKTNMHVFGLMSFAVQWFALFPMLRRQIRSISSRGNLALTIVLFLTATTLFSQISPAIVVIYIIGMIFLTFICPFWLIWIQRYKNEIHGPWDEARPKILHVQGIVYMFAHPSLFKNLICPILLTILWGIAVFIFGFAYLLKLQAHALIDVKCPAAVAWIVCIIFVLLEVAVLSILFYLIILPIYEDGLFDRTLKLRGLRHVLKANEGNDMAKCMRGVGGGLWILLFQILVLILSLPLNIIPIFGQVLFVAINGWVLTFGYRFHYDAEIRNITILQSRREAWARRSEYSQFGSAAFGLQLIPLANLLFAWTNIVGCALWVADEIERDEALLQSEQSSHNLMGPGSQAGTPPGNPYPPQQQLQQNQQQYPMKQQPNYPPQGSPNGNPYSQQGSIRIPPKDKKQTLQ</sequence>
<evidence type="ECO:0000313" key="10">
    <source>
        <dbReference type="EMBL" id="KAG0281658.1"/>
    </source>
</evidence>
<dbReference type="GO" id="GO:0000506">
    <property type="term" value="C:glycosylphosphatidylinositol-N-acetylglucosaminyltransferase (GPI-GnT) complex"/>
    <property type="evidence" value="ECO:0007669"/>
    <property type="project" value="TreeGrafter"/>
</dbReference>
<comment type="pathway">
    <text evidence="2">Glycolipid biosynthesis; glycosylphosphatidylinositol-anchor biosynthesis.</text>
</comment>